<evidence type="ECO:0000313" key="2">
    <source>
        <dbReference type="EMBL" id="PQQ06299.1"/>
    </source>
</evidence>
<reference evidence="2 3" key="1">
    <citation type="submission" date="2018-02" db="EMBL/GenBank/DDBJ databases">
        <title>Draft genome of wild Prunus yedoensis var. nudiflora.</title>
        <authorList>
            <person name="Baek S."/>
            <person name="Kim J.-H."/>
            <person name="Choi K."/>
            <person name="Kim G.-B."/>
            <person name="Cho A."/>
            <person name="Jang H."/>
            <person name="Shin C.-H."/>
            <person name="Yu H.-J."/>
            <person name="Mun J.-H."/>
        </authorList>
    </citation>
    <scope>NUCLEOTIDE SEQUENCE [LARGE SCALE GENOMIC DNA]</scope>
    <source>
        <strain evidence="3">cv. Jeju island</strain>
        <tissue evidence="2">Leaf</tissue>
    </source>
</reference>
<proteinExistence type="predicted"/>
<keyword evidence="1" id="KW-0732">Signal</keyword>
<feature type="signal peptide" evidence="1">
    <location>
        <begin position="1"/>
        <end position="20"/>
    </location>
</feature>
<organism evidence="2 3">
    <name type="scientific">Prunus yedoensis var. nudiflora</name>
    <dbReference type="NCBI Taxonomy" id="2094558"/>
    <lineage>
        <taxon>Eukaryota</taxon>
        <taxon>Viridiplantae</taxon>
        <taxon>Streptophyta</taxon>
        <taxon>Embryophyta</taxon>
        <taxon>Tracheophyta</taxon>
        <taxon>Spermatophyta</taxon>
        <taxon>Magnoliopsida</taxon>
        <taxon>eudicotyledons</taxon>
        <taxon>Gunneridae</taxon>
        <taxon>Pentapetalae</taxon>
        <taxon>rosids</taxon>
        <taxon>fabids</taxon>
        <taxon>Rosales</taxon>
        <taxon>Rosaceae</taxon>
        <taxon>Amygdaloideae</taxon>
        <taxon>Amygdaleae</taxon>
        <taxon>Prunus</taxon>
    </lineage>
</organism>
<keyword evidence="3" id="KW-1185">Reference proteome</keyword>
<dbReference type="EMBL" id="PJQY01000979">
    <property type="protein sequence ID" value="PQQ06299.1"/>
    <property type="molecule type" value="Genomic_DNA"/>
</dbReference>
<comment type="caution">
    <text evidence="2">The sequence shown here is derived from an EMBL/GenBank/DDBJ whole genome shotgun (WGS) entry which is preliminary data.</text>
</comment>
<feature type="chain" id="PRO_5016395277" evidence="1">
    <location>
        <begin position="21"/>
        <end position="66"/>
    </location>
</feature>
<evidence type="ECO:0000256" key="1">
    <source>
        <dbReference type="SAM" id="SignalP"/>
    </source>
</evidence>
<protein>
    <submittedName>
        <fullName evidence="2">Uncharacterized protein</fullName>
    </submittedName>
</protein>
<accession>A0A314YLK0</accession>
<sequence length="66" mass="6689">MTSALSHLALIAAQASLASGLAWAGGAQRLPKQALAAGNKIGDLRGLLPGLAPPTRTALTCKEQRI</sequence>
<evidence type="ECO:0000313" key="3">
    <source>
        <dbReference type="Proteomes" id="UP000250321"/>
    </source>
</evidence>
<dbReference type="Proteomes" id="UP000250321">
    <property type="component" value="Unassembled WGS sequence"/>
</dbReference>
<gene>
    <name evidence="2" type="ORF">Pyn_02269</name>
</gene>
<dbReference type="AlphaFoldDB" id="A0A314YLK0"/>
<name>A0A314YLK0_PRUYE</name>